<organism evidence="1 2">
    <name type="scientific">Micromonospora palomenae</name>
    <dbReference type="NCBI Taxonomy" id="1461247"/>
    <lineage>
        <taxon>Bacteria</taxon>
        <taxon>Bacillati</taxon>
        <taxon>Actinomycetota</taxon>
        <taxon>Actinomycetes</taxon>
        <taxon>Micromonosporales</taxon>
        <taxon>Micromonosporaceae</taxon>
        <taxon>Micromonospora</taxon>
    </lineage>
</organism>
<dbReference type="AlphaFoldDB" id="A0A561WWJ6"/>
<keyword evidence="2" id="KW-1185">Reference proteome</keyword>
<reference evidence="1 2" key="1">
    <citation type="submission" date="2019-06" db="EMBL/GenBank/DDBJ databases">
        <title>Sequencing the genomes of 1000 actinobacteria strains.</title>
        <authorList>
            <person name="Klenk H.-P."/>
        </authorList>
    </citation>
    <scope>NUCLEOTIDE SEQUENCE [LARGE SCALE GENOMIC DNA]</scope>
    <source>
        <strain evidence="1 2">DSM 102131</strain>
    </source>
</reference>
<protein>
    <submittedName>
        <fullName evidence="1">Uncharacterized protein</fullName>
    </submittedName>
</protein>
<accession>A0A561WWJ6</accession>
<dbReference type="Proteomes" id="UP000319927">
    <property type="component" value="Unassembled WGS sequence"/>
</dbReference>
<dbReference type="OrthoDB" id="3356877at2"/>
<gene>
    <name evidence="1" type="ORF">FHX75_111398</name>
</gene>
<name>A0A561WWJ6_9ACTN</name>
<dbReference type="RefSeq" id="WP_154937236.1">
    <property type="nucleotide sequence ID" value="NZ_VIXA01000001.1"/>
</dbReference>
<dbReference type="EMBL" id="VIXA01000001">
    <property type="protein sequence ID" value="TWG28247.1"/>
    <property type="molecule type" value="Genomic_DNA"/>
</dbReference>
<sequence>MPLPRVHTPEFIASVVDRVQQHQARHPHGAVTAVAQDLGLNRRLVSAWVNTARLPPATSAPAPVASTLPGDTVVFLPPGLLYCARCTAPMNPQQDVGVLGYQCVPGCRAGPLPAGPLVHQVGRAVLAAAPHLITQTTGAKAPEIGARHADRVLTRVTVGHAAHDLGFIWRSTPVHRPPGSLPNAVHAARTLADADLYRAREVLRHALTAVNPATAGAHPARADTAALLAEVLIRLGHPAVVVALAGYAHRSYTHLHGPTDPSNYVALLATTTEGPPRFRAAACPASPSESPSKLGSS</sequence>
<evidence type="ECO:0000313" key="1">
    <source>
        <dbReference type="EMBL" id="TWG28247.1"/>
    </source>
</evidence>
<proteinExistence type="predicted"/>
<evidence type="ECO:0000313" key="2">
    <source>
        <dbReference type="Proteomes" id="UP000319927"/>
    </source>
</evidence>
<comment type="caution">
    <text evidence="1">The sequence shown here is derived from an EMBL/GenBank/DDBJ whole genome shotgun (WGS) entry which is preliminary data.</text>
</comment>